<organism evidence="2 3">
    <name type="scientific">Planococcus koreensis</name>
    <dbReference type="NCBI Taxonomy" id="112331"/>
    <lineage>
        <taxon>Bacteria</taxon>
        <taxon>Bacillati</taxon>
        <taxon>Bacillota</taxon>
        <taxon>Bacilli</taxon>
        <taxon>Bacillales</taxon>
        <taxon>Caryophanaceae</taxon>
        <taxon>Planococcus</taxon>
    </lineage>
</organism>
<dbReference type="InterPro" id="IPR019896">
    <property type="entry name" value="Polysacch_pyruvyl_Trfase_CsaB"/>
</dbReference>
<dbReference type="OrthoDB" id="3199616at2"/>
<evidence type="ECO:0000313" key="3">
    <source>
        <dbReference type="Proteomes" id="UP000525923"/>
    </source>
</evidence>
<dbReference type="PANTHER" id="PTHR36836:SF1">
    <property type="entry name" value="COLANIC ACID BIOSYNTHESIS PROTEIN WCAK"/>
    <property type="match status" value="1"/>
</dbReference>
<dbReference type="EMBL" id="JACHHE010000002">
    <property type="protein sequence ID" value="MBB5179413.1"/>
    <property type="molecule type" value="Genomic_DNA"/>
</dbReference>
<dbReference type="InterPro" id="IPR007345">
    <property type="entry name" value="Polysacch_pyruvyl_Trfase"/>
</dbReference>
<keyword evidence="2" id="KW-0808">Transferase</keyword>
<comment type="caution">
    <text evidence="2">The sequence shown here is derived from an EMBL/GenBank/DDBJ whole genome shotgun (WGS) entry which is preliminary data.</text>
</comment>
<evidence type="ECO:0000313" key="2">
    <source>
        <dbReference type="EMBL" id="MBB5179413.1"/>
    </source>
</evidence>
<sequence length="378" mass="41130">MRIVLSGYYGFDNVGDEAILYAIIQSLRAYQPKVEITVLSNKPEKTADTYGVDAVNRWSLLEVTRALKSADGLISGGGSLLQDETGRKSIAYYAGVMKIAQLLRKPVFVYAQGIGPINLRANQLIVKNTLQSANLLTVRDTASKILLEEIGVKAPIGLVPDPVMGMDPSGFQSDWLAAQSFTGPVVTVSIRDWTEELSYLDEIASALDKLAERGRNIVLVPMHGKHDLSTSERVKGMMANDATIFPHDSSIEQKMAVIKDSDVLLGMRLHALIFAAVGYTPFAAISYDPKIDSFSAIVDQQVVGSIKERDVFADTIVEAIERILSNPSCHIDNLKKFVEPLHESAGATAKAVIDALGKAPDGSQKPITYAEKAKLRNR</sequence>
<keyword evidence="3" id="KW-1185">Reference proteome</keyword>
<dbReference type="Pfam" id="PF04230">
    <property type="entry name" value="PS_pyruv_trans"/>
    <property type="match status" value="1"/>
</dbReference>
<dbReference type="NCBIfam" id="TIGR03609">
    <property type="entry name" value="S_layer_CsaB"/>
    <property type="match status" value="1"/>
</dbReference>
<dbReference type="GO" id="GO:0016740">
    <property type="term" value="F:transferase activity"/>
    <property type="evidence" value="ECO:0007669"/>
    <property type="project" value="UniProtKB-KW"/>
</dbReference>
<reference evidence="2 3" key="1">
    <citation type="submission" date="2020-08" db="EMBL/GenBank/DDBJ databases">
        <title>Genomic Encyclopedia of Type Strains, Phase IV (KMG-IV): sequencing the most valuable type-strain genomes for metagenomic binning, comparative biology and taxonomic classification.</title>
        <authorList>
            <person name="Goeker M."/>
        </authorList>
    </citation>
    <scope>NUCLEOTIDE SEQUENCE [LARGE SCALE GENOMIC DNA]</scope>
    <source>
        <strain evidence="2 3">DSM 15895</strain>
    </source>
</reference>
<dbReference type="AlphaFoldDB" id="A0A7W8CPY8"/>
<protein>
    <submittedName>
        <fullName evidence="2">Polysaccharide pyruvyl transferase CsaB</fullName>
    </submittedName>
</protein>
<dbReference type="Proteomes" id="UP000525923">
    <property type="component" value="Unassembled WGS sequence"/>
</dbReference>
<proteinExistence type="predicted"/>
<gene>
    <name evidence="2" type="ORF">HNQ44_000837</name>
</gene>
<evidence type="ECO:0000259" key="1">
    <source>
        <dbReference type="Pfam" id="PF04230"/>
    </source>
</evidence>
<accession>A0A7W8CPY8</accession>
<dbReference type="PANTHER" id="PTHR36836">
    <property type="entry name" value="COLANIC ACID BIOSYNTHESIS PROTEIN WCAK"/>
    <property type="match status" value="1"/>
</dbReference>
<feature type="domain" description="Polysaccharide pyruvyl transferase" evidence="1">
    <location>
        <begin position="13"/>
        <end position="289"/>
    </location>
</feature>
<name>A0A7W8CPY8_9BACL</name>